<proteinExistence type="predicted"/>
<evidence type="ECO:0000313" key="3">
    <source>
        <dbReference type="Proteomes" id="UP000246991"/>
    </source>
</evidence>
<dbReference type="AlphaFoldDB" id="A0A317SIE1"/>
<organism evidence="2 3">
    <name type="scientific">Tuber magnatum</name>
    <name type="common">white Piedmont truffle</name>
    <dbReference type="NCBI Taxonomy" id="42249"/>
    <lineage>
        <taxon>Eukaryota</taxon>
        <taxon>Fungi</taxon>
        <taxon>Dikarya</taxon>
        <taxon>Ascomycota</taxon>
        <taxon>Pezizomycotina</taxon>
        <taxon>Pezizomycetes</taxon>
        <taxon>Pezizales</taxon>
        <taxon>Tuberaceae</taxon>
        <taxon>Tuber</taxon>
    </lineage>
</organism>
<feature type="region of interest" description="Disordered" evidence="1">
    <location>
        <begin position="162"/>
        <end position="195"/>
    </location>
</feature>
<name>A0A317SIE1_9PEZI</name>
<dbReference type="Proteomes" id="UP000246991">
    <property type="component" value="Unassembled WGS sequence"/>
</dbReference>
<sequence length="195" mass="21762">MDFNTSDALMESAKEREERDANCVLQQFPGATGRMMVKLGIRTTVAGWILTKHIKKIAREYIQNNEIFASTADMRKDISTIKAEKIKGAEHLITRLEDTIPWIKPSSSDSTIVDWPQEPSYQIVSHELALYRAVRVRERTRQRKAQELIAKCEAEMEELEPFTGSFPANPAGGEAHSSRNGAEDTGLENGGGQAV</sequence>
<comment type="caution">
    <text evidence="2">The sequence shown here is derived from an EMBL/GenBank/DDBJ whole genome shotgun (WGS) entry which is preliminary data.</text>
</comment>
<dbReference type="EMBL" id="PYWC01000085">
    <property type="protein sequence ID" value="PWW73206.1"/>
    <property type="molecule type" value="Genomic_DNA"/>
</dbReference>
<gene>
    <name evidence="2" type="ORF">C7212DRAFT_334829</name>
</gene>
<evidence type="ECO:0000313" key="2">
    <source>
        <dbReference type="EMBL" id="PWW73206.1"/>
    </source>
</evidence>
<reference evidence="2 3" key="1">
    <citation type="submission" date="2018-03" db="EMBL/GenBank/DDBJ databases">
        <title>Genomes of Pezizomycetes fungi and the evolution of truffles.</title>
        <authorList>
            <person name="Murat C."/>
            <person name="Payen T."/>
            <person name="Noel B."/>
            <person name="Kuo A."/>
            <person name="Martin F.M."/>
        </authorList>
    </citation>
    <scope>NUCLEOTIDE SEQUENCE [LARGE SCALE GENOMIC DNA]</scope>
    <source>
        <strain evidence="2">091103-1</strain>
    </source>
</reference>
<keyword evidence="3" id="KW-1185">Reference proteome</keyword>
<protein>
    <submittedName>
        <fullName evidence="2">Uncharacterized protein</fullName>
    </submittedName>
</protein>
<evidence type="ECO:0000256" key="1">
    <source>
        <dbReference type="SAM" id="MobiDB-lite"/>
    </source>
</evidence>
<accession>A0A317SIE1</accession>